<evidence type="ECO:0000313" key="1">
    <source>
        <dbReference type="EMBL" id="KAI3737556.1"/>
    </source>
</evidence>
<organism evidence="1 2">
    <name type="scientific">Cichorium intybus</name>
    <name type="common">Chicory</name>
    <dbReference type="NCBI Taxonomy" id="13427"/>
    <lineage>
        <taxon>Eukaryota</taxon>
        <taxon>Viridiplantae</taxon>
        <taxon>Streptophyta</taxon>
        <taxon>Embryophyta</taxon>
        <taxon>Tracheophyta</taxon>
        <taxon>Spermatophyta</taxon>
        <taxon>Magnoliopsida</taxon>
        <taxon>eudicotyledons</taxon>
        <taxon>Gunneridae</taxon>
        <taxon>Pentapetalae</taxon>
        <taxon>asterids</taxon>
        <taxon>campanulids</taxon>
        <taxon>Asterales</taxon>
        <taxon>Asteraceae</taxon>
        <taxon>Cichorioideae</taxon>
        <taxon>Cichorieae</taxon>
        <taxon>Cichoriinae</taxon>
        <taxon>Cichorium</taxon>
    </lineage>
</organism>
<accession>A0ACB9CTL1</accession>
<sequence length="369" mass="41281">MLDLSGCGFSGTFENEGSERVSILRKLKTLNLGMNGFNESVITSLKTLTSLTNLDLSYNQFTGPFPAQELSHLTNLEELDLSVTGLNDTPNIQACKTLSRLKRLETINLSENNFNKIIMPCLSVLPSLNILDLSYSFSKGNSFPVQGFLSFSDLEVLLLYDNGFSGTIPMEAFASFPNLEVLDLSRNSLVGSIPSTIQSLSSLRALSFAHNNLNGSLPDPGLCDLKNLLELDLKDNMLHGTLPQCLENLSSLKLPEMKAQFGTFTEASYEENPLLCGPPLEKKCTDNSEVVMTDPSAQEDEEKWYAIDMTCFYRSSFSTCVVVFLGYAAVLYINPQWRRRWLELVEDCMVTCYYFLYDSVRKLSNLFHK</sequence>
<protein>
    <submittedName>
        <fullName evidence="1">Uncharacterized protein</fullName>
    </submittedName>
</protein>
<comment type="caution">
    <text evidence="1">The sequence shown here is derived from an EMBL/GenBank/DDBJ whole genome shotgun (WGS) entry which is preliminary data.</text>
</comment>
<gene>
    <name evidence="1" type="ORF">L2E82_27562</name>
</gene>
<keyword evidence="2" id="KW-1185">Reference proteome</keyword>
<reference evidence="1 2" key="2">
    <citation type="journal article" date="2022" name="Mol. Ecol. Resour.">
        <title>The genomes of chicory, endive, great burdock and yacon provide insights into Asteraceae paleo-polyploidization history and plant inulin production.</title>
        <authorList>
            <person name="Fan W."/>
            <person name="Wang S."/>
            <person name="Wang H."/>
            <person name="Wang A."/>
            <person name="Jiang F."/>
            <person name="Liu H."/>
            <person name="Zhao H."/>
            <person name="Xu D."/>
            <person name="Zhang Y."/>
        </authorList>
    </citation>
    <scope>NUCLEOTIDE SEQUENCE [LARGE SCALE GENOMIC DNA]</scope>
    <source>
        <strain evidence="2">cv. Punajuju</strain>
        <tissue evidence="1">Leaves</tissue>
    </source>
</reference>
<proteinExistence type="predicted"/>
<name>A0ACB9CTL1_CICIN</name>
<dbReference type="Proteomes" id="UP001055811">
    <property type="component" value="Linkage Group LG05"/>
</dbReference>
<reference evidence="2" key="1">
    <citation type="journal article" date="2022" name="Mol. Ecol. Resour.">
        <title>The genomes of chicory, endive, great burdock and yacon provide insights into Asteraceae palaeo-polyploidization history and plant inulin production.</title>
        <authorList>
            <person name="Fan W."/>
            <person name="Wang S."/>
            <person name="Wang H."/>
            <person name="Wang A."/>
            <person name="Jiang F."/>
            <person name="Liu H."/>
            <person name="Zhao H."/>
            <person name="Xu D."/>
            <person name="Zhang Y."/>
        </authorList>
    </citation>
    <scope>NUCLEOTIDE SEQUENCE [LARGE SCALE GENOMIC DNA]</scope>
    <source>
        <strain evidence="2">cv. Punajuju</strain>
    </source>
</reference>
<dbReference type="EMBL" id="CM042013">
    <property type="protein sequence ID" value="KAI3737556.1"/>
    <property type="molecule type" value="Genomic_DNA"/>
</dbReference>
<evidence type="ECO:0000313" key="2">
    <source>
        <dbReference type="Proteomes" id="UP001055811"/>
    </source>
</evidence>